<name>A0AAU9SPD5_THLAR</name>
<dbReference type="AlphaFoldDB" id="A0AAU9SPD5"/>
<dbReference type="EMBL" id="OU466862">
    <property type="protein sequence ID" value="CAH2070305.1"/>
    <property type="molecule type" value="Genomic_DNA"/>
</dbReference>
<proteinExistence type="predicted"/>
<keyword evidence="2" id="KW-1185">Reference proteome</keyword>
<accession>A0AAU9SPD5</accession>
<dbReference type="Proteomes" id="UP000836841">
    <property type="component" value="Chromosome 6"/>
</dbReference>
<gene>
    <name evidence="1" type="ORF">TAV2_LOCUS18602</name>
</gene>
<reference evidence="1 2" key="1">
    <citation type="submission" date="2022-03" db="EMBL/GenBank/DDBJ databases">
        <authorList>
            <person name="Nunn A."/>
            <person name="Chopra R."/>
            <person name="Nunn A."/>
            <person name="Contreras Garrido A."/>
        </authorList>
    </citation>
    <scope>NUCLEOTIDE SEQUENCE [LARGE SCALE GENOMIC DNA]</scope>
</reference>
<evidence type="ECO:0000313" key="1">
    <source>
        <dbReference type="EMBL" id="CAH2070305.1"/>
    </source>
</evidence>
<evidence type="ECO:0000313" key="2">
    <source>
        <dbReference type="Proteomes" id="UP000836841"/>
    </source>
</evidence>
<protein>
    <submittedName>
        <fullName evidence="1">Uncharacterized protein</fullName>
    </submittedName>
</protein>
<sequence>MTYKWEMLPIILERCPNLKDSILPEPWRVLQSLEYVKIERPFEGVAVKLVSTKNLLSSRSFLPFQDSLPHAKWMFFGPSH</sequence>
<organism evidence="1 2">
    <name type="scientific">Thlaspi arvense</name>
    <name type="common">Field penny-cress</name>
    <dbReference type="NCBI Taxonomy" id="13288"/>
    <lineage>
        <taxon>Eukaryota</taxon>
        <taxon>Viridiplantae</taxon>
        <taxon>Streptophyta</taxon>
        <taxon>Embryophyta</taxon>
        <taxon>Tracheophyta</taxon>
        <taxon>Spermatophyta</taxon>
        <taxon>Magnoliopsida</taxon>
        <taxon>eudicotyledons</taxon>
        <taxon>Gunneridae</taxon>
        <taxon>Pentapetalae</taxon>
        <taxon>rosids</taxon>
        <taxon>malvids</taxon>
        <taxon>Brassicales</taxon>
        <taxon>Brassicaceae</taxon>
        <taxon>Thlaspideae</taxon>
        <taxon>Thlaspi</taxon>
    </lineage>
</organism>